<gene>
    <name evidence="11" type="primary">argE</name>
    <name evidence="11" type="ORF">ACFOW6_08490</name>
</gene>
<dbReference type="GO" id="GO:0008777">
    <property type="term" value="F:acetylornithine deacetylase activity"/>
    <property type="evidence" value="ECO:0007669"/>
    <property type="project" value="UniProtKB-EC"/>
</dbReference>
<sequence>MSDIRLESRRMIERLISHDTTSRNSNLDLISFIADYLSELGVESELVHSPDQRKANLYATLGPADRGGIALSGHTDVVPIDGQDWSQDPWSLTERDGRLYGRGTCDMKSFVALCLVYAPEFLKHARNLPVHFCFTYDEEIGCVGVGPLLDHLARKEIRPRCAIIGEPTGMHVVNAHKGRLGFKCHVRGHECHSSLAPQGVNAIQYAARLINRLVEMGRLKAEQGPFDHDYDIPFSTVHVGTIEGGTAVNIVPRDCSFEFEFRCLPGDDPRLLFNDLKGYADKELEPEMQAIAAETGITFVQGATFAGLDTPDDHEVVTLAKSLAEMNSTAKVAFGTEAGQIAARDIPAVVCGPGFIEQAHKPDEFISLEQVARGEAFMERLLKKLDDAPTTS</sequence>
<keyword evidence="7 11" id="KW-0378">Hydrolase</keyword>
<dbReference type="InterPro" id="IPR002933">
    <property type="entry name" value="Peptidase_M20"/>
</dbReference>
<dbReference type="InterPro" id="IPR050072">
    <property type="entry name" value="Peptidase_M20A"/>
</dbReference>
<evidence type="ECO:0000313" key="11">
    <source>
        <dbReference type="EMBL" id="MFC4351576.1"/>
    </source>
</evidence>
<evidence type="ECO:0000256" key="8">
    <source>
        <dbReference type="ARBA" id="ARBA00022833"/>
    </source>
</evidence>
<dbReference type="SUPFAM" id="SSF53187">
    <property type="entry name" value="Zn-dependent exopeptidases"/>
    <property type="match status" value="1"/>
</dbReference>
<keyword evidence="4" id="KW-0055">Arginine biosynthesis</keyword>
<dbReference type="EMBL" id="JBHSCW010000003">
    <property type="protein sequence ID" value="MFC4351576.1"/>
    <property type="molecule type" value="Genomic_DNA"/>
</dbReference>
<accession>A0ABV8UJY5</accession>
<evidence type="ECO:0000256" key="1">
    <source>
        <dbReference type="ARBA" id="ARBA00001947"/>
    </source>
</evidence>
<dbReference type="Gene3D" id="3.40.630.10">
    <property type="entry name" value="Zn peptidases"/>
    <property type="match status" value="1"/>
</dbReference>
<dbReference type="InterPro" id="IPR010169">
    <property type="entry name" value="AcOrn-deacetyl"/>
</dbReference>
<dbReference type="RefSeq" id="WP_382421903.1">
    <property type="nucleotide sequence ID" value="NZ_JBHSCW010000003.1"/>
</dbReference>
<keyword evidence="3" id="KW-0963">Cytoplasm</keyword>
<dbReference type="Pfam" id="PF07687">
    <property type="entry name" value="M20_dimer"/>
    <property type="match status" value="1"/>
</dbReference>
<comment type="cofactor">
    <cofactor evidence="1">
        <name>Zn(2+)</name>
        <dbReference type="ChEBI" id="CHEBI:29105"/>
    </cofactor>
</comment>
<dbReference type="InterPro" id="IPR036264">
    <property type="entry name" value="Bact_exopeptidase_dim_dom"/>
</dbReference>
<evidence type="ECO:0000256" key="6">
    <source>
        <dbReference type="ARBA" id="ARBA00022723"/>
    </source>
</evidence>
<organism evidence="11 12">
    <name type="scientific">Fodinicurvata halophila</name>
    <dbReference type="NCBI Taxonomy" id="1419723"/>
    <lineage>
        <taxon>Bacteria</taxon>
        <taxon>Pseudomonadati</taxon>
        <taxon>Pseudomonadota</taxon>
        <taxon>Alphaproteobacteria</taxon>
        <taxon>Rhodospirillales</taxon>
        <taxon>Rhodovibrionaceae</taxon>
        <taxon>Fodinicurvata</taxon>
    </lineage>
</organism>
<proteinExistence type="inferred from homology"/>
<evidence type="ECO:0000256" key="4">
    <source>
        <dbReference type="ARBA" id="ARBA00022571"/>
    </source>
</evidence>
<keyword evidence="9" id="KW-0170">Cobalt</keyword>
<evidence type="ECO:0000256" key="7">
    <source>
        <dbReference type="ARBA" id="ARBA00022801"/>
    </source>
</evidence>
<dbReference type="InterPro" id="IPR011650">
    <property type="entry name" value="Peptidase_M20_dimer"/>
</dbReference>
<dbReference type="PROSITE" id="PS00759">
    <property type="entry name" value="ARGE_DAPE_CPG2_2"/>
    <property type="match status" value="1"/>
</dbReference>
<dbReference type="PROSITE" id="PS00758">
    <property type="entry name" value="ARGE_DAPE_CPG2_1"/>
    <property type="match status" value="1"/>
</dbReference>
<keyword evidence="5" id="KW-0028">Amino-acid biosynthesis</keyword>
<dbReference type="CDD" id="cd03894">
    <property type="entry name" value="M20_ArgE"/>
    <property type="match status" value="1"/>
</dbReference>
<evidence type="ECO:0000256" key="9">
    <source>
        <dbReference type="ARBA" id="ARBA00023285"/>
    </source>
</evidence>
<dbReference type="InterPro" id="IPR001261">
    <property type="entry name" value="ArgE/DapE_CS"/>
</dbReference>
<comment type="similarity">
    <text evidence="2">Belongs to the peptidase M20A family. ArgE subfamily.</text>
</comment>
<evidence type="ECO:0000259" key="10">
    <source>
        <dbReference type="Pfam" id="PF07687"/>
    </source>
</evidence>
<dbReference type="Pfam" id="PF01546">
    <property type="entry name" value="Peptidase_M20"/>
    <property type="match status" value="1"/>
</dbReference>
<evidence type="ECO:0000256" key="5">
    <source>
        <dbReference type="ARBA" id="ARBA00022605"/>
    </source>
</evidence>
<feature type="domain" description="Peptidase M20 dimerisation" evidence="10">
    <location>
        <begin position="174"/>
        <end position="286"/>
    </location>
</feature>
<evidence type="ECO:0000256" key="2">
    <source>
        <dbReference type="ARBA" id="ARBA00005691"/>
    </source>
</evidence>
<dbReference type="SUPFAM" id="SSF55031">
    <property type="entry name" value="Bacterial exopeptidase dimerisation domain"/>
    <property type="match status" value="1"/>
</dbReference>
<dbReference type="EC" id="3.5.1.16" evidence="11"/>
<dbReference type="NCBIfam" id="TIGR01892">
    <property type="entry name" value="AcOrn-deacetyl"/>
    <property type="match status" value="1"/>
</dbReference>
<keyword evidence="8" id="KW-0862">Zinc</keyword>
<reference evidence="12" key="1">
    <citation type="journal article" date="2019" name="Int. J. Syst. Evol. Microbiol.">
        <title>The Global Catalogue of Microorganisms (GCM) 10K type strain sequencing project: providing services to taxonomists for standard genome sequencing and annotation.</title>
        <authorList>
            <consortium name="The Broad Institute Genomics Platform"/>
            <consortium name="The Broad Institute Genome Sequencing Center for Infectious Disease"/>
            <person name="Wu L."/>
            <person name="Ma J."/>
        </authorList>
    </citation>
    <scope>NUCLEOTIDE SEQUENCE [LARGE SCALE GENOMIC DNA]</scope>
    <source>
        <strain evidence="12">CECT 8472</strain>
    </source>
</reference>
<dbReference type="NCBIfam" id="NF005710">
    <property type="entry name" value="PRK07522.1"/>
    <property type="match status" value="1"/>
</dbReference>
<dbReference type="Gene3D" id="3.30.70.360">
    <property type="match status" value="1"/>
</dbReference>
<dbReference type="Proteomes" id="UP001595799">
    <property type="component" value="Unassembled WGS sequence"/>
</dbReference>
<comment type="caution">
    <text evidence="11">The sequence shown here is derived from an EMBL/GenBank/DDBJ whole genome shotgun (WGS) entry which is preliminary data.</text>
</comment>
<evidence type="ECO:0000313" key="12">
    <source>
        <dbReference type="Proteomes" id="UP001595799"/>
    </source>
</evidence>
<protein>
    <submittedName>
        <fullName evidence="11">Acetylornithine deacetylase</fullName>
        <ecNumber evidence="11">3.5.1.16</ecNumber>
    </submittedName>
</protein>
<name>A0ABV8UJY5_9PROT</name>
<keyword evidence="6" id="KW-0479">Metal-binding</keyword>
<evidence type="ECO:0000256" key="3">
    <source>
        <dbReference type="ARBA" id="ARBA00022490"/>
    </source>
</evidence>
<keyword evidence="12" id="KW-1185">Reference proteome</keyword>
<dbReference type="PANTHER" id="PTHR43808">
    <property type="entry name" value="ACETYLORNITHINE DEACETYLASE"/>
    <property type="match status" value="1"/>
</dbReference>
<dbReference type="PANTHER" id="PTHR43808:SF31">
    <property type="entry name" value="N-ACETYL-L-CITRULLINE DEACETYLASE"/>
    <property type="match status" value="1"/>
</dbReference>